<feature type="transmembrane region" description="Helical" evidence="2">
    <location>
        <begin position="94"/>
        <end position="117"/>
    </location>
</feature>
<dbReference type="SUPFAM" id="SSF54427">
    <property type="entry name" value="NTF2-like"/>
    <property type="match status" value="1"/>
</dbReference>
<feature type="domain" description="Tim44-like" evidence="3">
    <location>
        <begin position="189"/>
        <end position="331"/>
    </location>
</feature>
<dbReference type="InterPro" id="IPR032710">
    <property type="entry name" value="NTF2-like_dom_sf"/>
</dbReference>
<dbReference type="Proteomes" id="UP000597507">
    <property type="component" value="Unassembled WGS sequence"/>
</dbReference>
<feature type="transmembrane region" description="Helical" evidence="2">
    <location>
        <begin position="124"/>
        <end position="144"/>
    </location>
</feature>
<evidence type="ECO:0000313" key="5">
    <source>
        <dbReference type="Proteomes" id="UP000597507"/>
    </source>
</evidence>
<feature type="region of interest" description="Disordered" evidence="1">
    <location>
        <begin position="160"/>
        <end position="179"/>
    </location>
</feature>
<accession>A0A8J3EDN4</accession>
<protein>
    <submittedName>
        <fullName evidence="4">Membrane protein</fullName>
    </submittedName>
</protein>
<dbReference type="InterPro" id="IPR007379">
    <property type="entry name" value="Tim44-like_dom"/>
</dbReference>
<keyword evidence="2" id="KW-0812">Transmembrane</keyword>
<gene>
    <name evidence="4" type="ORF">GCM10010964_36830</name>
</gene>
<comment type="caution">
    <text evidence="4">The sequence shown here is derived from an EMBL/GenBank/DDBJ whole genome shotgun (WGS) entry which is preliminary data.</text>
</comment>
<keyword evidence="2" id="KW-0472">Membrane</keyword>
<dbReference type="Gene3D" id="3.10.450.240">
    <property type="match status" value="1"/>
</dbReference>
<dbReference type="SMART" id="SM00978">
    <property type="entry name" value="Tim44"/>
    <property type="match status" value="1"/>
</dbReference>
<evidence type="ECO:0000259" key="3">
    <source>
        <dbReference type="SMART" id="SM00978"/>
    </source>
</evidence>
<reference evidence="4 5" key="1">
    <citation type="journal article" date="2014" name="Int. J. Syst. Evol. Microbiol.">
        <title>Complete genome sequence of Corynebacterium casei LMG S-19264T (=DSM 44701T), isolated from a smear-ripened cheese.</title>
        <authorList>
            <consortium name="US DOE Joint Genome Institute (JGI-PGF)"/>
            <person name="Walter F."/>
            <person name="Albersmeier A."/>
            <person name="Kalinowski J."/>
            <person name="Ruckert C."/>
        </authorList>
    </citation>
    <scope>NUCLEOTIDE SEQUENCE [LARGE SCALE GENOMIC DNA]</scope>
    <source>
        <strain evidence="4 5">CGMCC 1.16330</strain>
    </source>
</reference>
<dbReference type="PANTHER" id="PTHR41542:SF1">
    <property type="entry name" value="BLL5807 PROTEIN"/>
    <property type="match status" value="1"/>
</dbReference>
<dbReference type="RefSeq" id="WP_188902927.1">
    <property type="nucleotide sequence ID" value="NZ_BMKS01000014.1"/>
</dbReference>
<keyword evidence="2" id="KW-1133">Transmembrane helix</keyword>
<evidence type="ECO:0000256" key="2">
    <source>
        <dbReference type="SAM" id="Phobius"/>
    </source>
</evidence>
<dbReference type="AlphaFoldDB" id="A0A8J3EDN4"/>
<keyword evidence="5" id="KW-1185">Reference proteome</keyword>
<dbReference type="Pfam" id="PF04280">
    <property type="entry name" value="Tim44"/>
    <property type="match status" value="1"/>
</dbReference>
<proteinExistence type="predicted"/>
<name>A0A8J3EDN4_9PROT</name>
<feature type="region of interest" description="Disordered" evidence="1">
    <location>
        <begin position="40"/>
        <end position="81"/>
    </location>
</feature>
<organism evidence="4 5">
    <name type="scientific">Caldovatus sediminis</name>
    <dbReference type="NCBI Taxonomy" id="2041189"/>
    <lineage>
        <taxon>Bacteria</taxon>
        <taxon>Pseudomonadati</taxon>
        <taxon>Pseudomonadota</taxon>
        <taxon>Alphaproteobacteria</taxon>
        <taxon>Acetobacterales</taxon>
        <taxon>Roseomonadaceae</taxon>
        <taxon>Caldovatus</taxon>
    </lineage>
</organism>
<evidence type="ECO:0000313" key="4">
    <source>
        <dbReference type="EMBL" id="GGG46110.1"/>
    </source>
</evidence>
<dbReference type="EMBL" id="BMKS01000014">
    <property type="protein sequence ID" value="GGG46110.1"/>
    <property type="molecule type" value="Genomic_DNA"/>
</dbReference>
<evidence type="ECO:0000256" key="1">
    <source>
        <dbReference type="SAM" id="MobiDB-lite"/>
    </source>
</evidence>
<dbReference type="PANTHER" id="PTHR41542">
    <property type="entry name" value="BLL5807 PROTEIN"/>
    <property type="match status" value="1"/>
</dbReference>
<sequence length="335" mass="34944">MPETLIAMRRLPTFLAAAAAVLFALAPALVDARVGGGRSMGSSGSRTYSAPPPTRTAPAPARPVERSMTEPSRVTPGAAAPTAAAGGMLSRSPFMAGLMGGLIGAGIGGLLFGGGLFGGLHGFAGILGLLLQIALIAGLVWFGLRLFRVMRGGQPVPAAGVPPRGLARTGEGPGTGPAGRMAAAGGTGIGTAAPHPGEPVRLDQADFDRFERLLIEANEAWSRQDLAALQRIATPEMVQYFADDLAELASRGLRNETREVRLEQGDLADAWREGGRDYARVAMRFSMLDATFRAADGALVEGDTERRTEATEVWTFMRARGGQWLISAIQQTGPA</sequence>